<feature type="compositionally biased region" description="Low complexity" evidence="3">
    <location>
        <begin position="376"/>
        <end position="411"/>
    </location>
</feature>
<dbReference type="InterPro" id="IPR000757">
    <property type="entry name" value="Beta-glucanase-like"/>
</dbReference>
<dbReference type="RefSeq" id="WP_048167879.1">
    <property type="nucleotide sequence ID" value="NZ_CP009501.1"/>
</dbReference>
<accession>A0A0E3NCT2</accession>
<dbReference type="KEGG" id="mthr:MSTHT_2143"/>
<evidence type="ECO:0000256" key="2">
    <source>
        <dbReference type="ARBA" id="ARBA00023295"/>
    </source>
</evidence>
<reference evidence="6 7" key="1">
    <citation type="submission" date="2014-07" db="EMBL/GenBank/DDBJ databases">
        <title>Methanogenic archaea and the global carbon cycle.</title>
        <authorList>
            <person name="Henriksen J.R."/>
            <person name="Luke J."/>
            <person name="Reinhart S."/>
            <person name="Benedict M.N."/>
            <person name="Youngblut N.D."/>
            <person name="Metcalf M.E."/>
            <person name="Whitaker R.J."/>
            <person name="Metcalf W.W."/>
        </authorList>
    </citation>
    <scope>NUCLEOTIDE SEQUENCE [LARGE SCALE GENOMIC DNA]</scope>
    <source>
        <strain evidence="7">ATCC 43570 / DSM 1825 / OCM 12 / VKM B-1830 / TM-1</strain>
    </source>
</reference>
<evidence type="ECO:0000313" key="7">
    <source>
        <dbReference type="Proteomes" id="UP000066529"/>
    </source>
</evidence>
<protein>
    <recommendedName>
        <fullName evidence="5">GH16 domain-containing protein</fullName>
    </recommendedName>
</protein>
<dbReference type="PATRIC" id="fig|523844.20.peg.2637"/>
<dbReference type="InterPro" id="IPR018765">
    <property type="entry name" value="DUF2341"/>
</dbReference>
<dbReference type="STRING" id="523844.MSTHT_2143"/>
<name>A0A0E3NCT2_METTT</name>
<dbReference type="PANTHER" id="PTHR46290:SF1">
    <property type="entry name" value="DI-N-ACETYLCHITOBIASE"/>
    <property type="match status" value="1"/>
</dbReference>
<evidence type="ECO:0000256" key="1">
    <source>
        <dbReference type="ARBA" id="ARBA00022801"/>
    </source>
</evidence>
<feature type="compositionally biased region" description="Polar residues" evidence="3">
    <location>
        <begin position="437"/>
        <end position="450"/>
    </location>
</feature>
<sequence>MTKRSIVCWITLLFLLILLTGCALGAIDNTWNPSTSENSWNYSQEIVVTENSGKTLQGYTVPVSLNSSNFNFSNAKNDGSDIRFLSGDRTLNYWIETWDPENKEALIWVRLPSLPANKTGKILMKYGNPDAEAMSNGEKTFDFFDDFEGNNLNELEWNSESAGGGLVEVKNGICNVAAPKAHAYDSSMIYSKKNFDINSMFVVKRMKVTTGTDARGPLLRQGFIDQIDSKKNEIKHETELANESHVNLGTTYRKEKNTLYDVTDVNVPEGEWYVSGIAWYEENGTRKVSWFKNGVRDSKMDFASNDYVTNFPMHVYLYAASYKDASKNTGYMAVDYVFVRKFVEAEPIVKVVSAHGEDGVSSESTFEDNSVNLSKNNYGDNSENDSGNNSENAFENSSGNTSWSGVSSQSGTLPKPQAAQRSKLNSESSAAERVVQAQENLSQNKTSSSDPLFPEYDVNISEIRLSSPYRFDFPTLVEELNSSGIDTIFLSVDSKDVWQYERFVKMAHEKGISVHAVILENISCTENRAGDTCQSSLDTILDYNEKSLAPFDGINIYVNSSAGEGSKESSIDYRTLFETASTEAEENVSISASLPLNYNASRIEETAPFVDFFIIRAYPSEVEELNSVPGIVDTVALGMGEIRGAGSRGIIEVSVEEGFKDKFSIQELFAGLSDYYSNDPAFLGVSIFNYDTYTALPRTEPDEKSFPIPGFKVLPVLLAGLGAFALLKIKRD</sequence>
<dbReference type="InterPro" id="IPR051887">
    <property type="entry name" value="GH18_Domain-Containing"/>
</dbReference>
<feature type="domain" description="GH16" evidence="5">
    <location>
        <begin position="106"/>
        <end position="345"/>
    </location>
</feature>
<dbReference type="GO" id="GO:0004553">
    <property type="term" value="F:hydrolase activity, hydrolyzing O-glycosyl compounds"/>
    <property type="evidence" value="ECO:0007669"/>
    <property type="project" value="InterPro"/>
</dbReference>
<dbReference type="HOGENOM" id="CLU_392631_0_0_2"/>
<keyword evidence="4" id="KW-0472">Membrane</keyword>
<keyword evidence="2" id="KW-0326">Glycosidase</keyword>
<feature type="region of interest" description="Disordered" evidence="3">
    <location>
        <begin position="356"/>
        <end position="453"/>
    </location>
</feature>
<dbReference type="OrthoDB" id="101984at2157"/>
<keyword evidence="4" id="KW-1133">Transmembrane helix</keyword>
<proteinExistence type="predicted"/>
<organism evidence="6 7">
    <name type="scientific">Methanosarcina thermophila (strain ATCC 43570 / DSM 1825 / OCM 12 / VKM B-1830 / TM-1)</name>
    <dbReference type="NCBI Taxonomy" id="523844"/>
    <lineage>
        <taxon>Archaea</taxon>
        <taxon>Methanobacteriati</taxon>
        <taxon>Methanobacteriota</taxon>
        <taxon>Stenosarchaea group</taxon>
        <taxon>Methanomicrobia</taxon>
        <taxon>Methanosarcinales</taxon>
        <taxon>Methanosarcinaceae</taxon>
        <taxon>Methanosarcina</taxon>
    </lineage>
</organism>
<evidence type="ECO:0000259" key="5">
    <source>
        <dbReference type="PROSITE" id="PS51762"/>
    </source>
</evidence>
<evidence type="ECO:0000313" key="6">
    <source>
        <dbReference type="EMBL" id="AKB13901.1"/>
    </source>
</evidence>
<dbReference type="PROSITE" id="PS51257">
    <property type="entry name" value="PROKAR_LIPOPROTEIN"/>
    <property type="match status" value="1"/>
</dbReference>
<dbReference type="EMBL" id="CP009501">
    <property type="protein sequence ID" value="AKB13901.1"/>
    <property type="molecule type" value="Genomic_DNA"/>
</dbReference>
<dbReference type="PROSITE" id="PS51762">
    <property type="entry name" value="GH16_2"/>
    <property type="match status" value="1"/>
</dbReference>
<dbReference type="GO" id="GO:0005975">
    <property type="term" value="P:carbohydrate metabolic process"/>
    <property type="evidence" value="ECO:0007669"/>
    <property type="project" value="InterPro"/>
</dbReference>
<gene>
    <name evidence="6" type="ORF">MSTHT_2143</name>
</gene>
<evidence type="ECO:0000256" key="3">
    <source>
        <dbReference type="SAM" id="MobiDB-lite"/>
    </source>
</evidence>
<keyword evidence="1" id="KW-0378">Hydrolase</keyword>
<dbReference type="Pfam" id="PF10102">
    <property type="entry name" value="DUF2341"/>
    <property type="match status" value="1"/>
</dbReference>
<feature type="transmembrane region" description="Helical" evidence="4">
    <location>
        <begin position="706"/>
        <end position="727"/>
    </location>
</feature>
<dbReference type="GeneID" id="41602464"/>
<dbReference type="AlphaFoldDB" id="A0A0E3NCT2"/>
<feature type="compositionally biased region" description="Polar residues" evidence="3">
    <location>
        <begin position="361"/>
        <end position="375"/>
    </location>
</feature>
<feature type="compositionally biased region" description="Polar residues" evidence="3">
    <location>
        <begin position="419"/>
        <end position="429"/>
    </location>
</feature>
<dbReference type="PANTHER" id="PTHR46290">
    <property type="entry name" value="DI-N-ACETYLCHITOBIASE"/>
    <property type="match status" value="1"/>
</dbReference>
<dbReference type="Proteomes" id="UP000066529">
    <property type="component" value="Chromosome"/>
</dbReference>
<keyword evidence="4" id="KW-0812">Transmembrane</keyword>
<evidence type="ECO:0000256" key="4">
    <source>
        <dbReference type="SAM" id="Phobius"/>
    </source>
</evidence>